<sequence>MKYCHFIDRTFPTFKVGNSRILLGDSLAGSVALMTALSYPRVFSQVGMLSPQHDEVITTMFDRCQFQEQLTIWHIVGLEEDDFELPTTGKRADFLTPNRELNQLIATSGVTYHYFEFDGGP</sequence>
<name>A0A380FDV4_STAGA</name>
<accession>A0A380FDV4</accession>
<dbReference type="Gene3D" id="3.40.50.1820">
    <property type="entry name" value="alpha/beta hydrolase"/>
    <property type="match status" value="1"/>
</dbReference>
<gene>
    <name evidence="1" type="ORF">NCTC12195_01801</name>
</gene>
<evidence type="ECO:0000313" key="2">
    <source>
        <dbReference type="Proteomes" id="UP000255277"/>
    </source>
</evidence>
<proteinExistence type="predicted"/>
<dbReference type="EMBL" id="UHDK01000001">
    <property type="protein sequence ID" value="SUM32358.1"/>
    <property type="molecule type" value="Genomic_DNA"/>
</dbReference>
<dbReference type="Pfam" id="PF00756">
    <property type="entry name" value="Esterase"/>
    <property type="match status" value="1"/>
</dbReference>
<dbReference type="InterPro" id="IPR029058">
    <property type="entry name" value="AB_hydrolase_fold"/>
</dbReference>
<organism evidence="1 2">
    <name type="scientific">Staphylococcus gallinarum</name>
    <dbReference type="NCBI Taxonomy" id="1293"/>
    <lineage>
        <taxon>Bacteria</taxon>
        <taxon>Bacillati</taxon>
        <taxon>Bacillota</taxon>
        <taxon>Bacilli</taxon>
        <taxon>Bacillales</taxon>
        <taxon>Staphylococcaceae</taxon>
        <taxon>Staphylococcus</taxon>
    </lineage>
</organism>
<dbReference type="AlphaFoldDB" id="A0A380FDV4"/>
<evidence type="ECO:0000313" key="1">
    <source>
        <dbReference type="EMBL" id="SUM32358.1"/>
    </source>
</evidence>
<dbReference type="STRING" id="1293.SH09_11695"/>
<dbReference type="Proteomes" id="UP000255277">
    <property type="component" value="Unassembled WGS sequence"/>
</dbReference>
<reference evidence="1 2" key="1">
    <citation type="submission" date="2018-06" db="EMBL/GenBank/DDBJ databases">
        <authorList>
            <consortium name="Pathogen Informatics"/>
            <person name="Doyle S."/>
        </authorList>
    </citation>
    <scope>NUCLEOTIDE SEQUENCE [LARGE SCALE GENOMIC DNA]</scope>
    <source>
        <strain evidence="1 2">NCTC12195</strain>
    </source>
</reference>
<dbReference type="SUPFAM" id="SSF53474">
    <property type="entry name" value="alpha/beta-Hydrolases"/>
    <property type="match status" value="1"/>
</dbReference>
<protein>
    <submittedName>
        <fullName evidence="1">Esterase</fullName>
    </submittedName>
</protein>
<dbReference type="InterPro" id="IPR000801">
    <property type="entry name" value="Esterase-like"/>
</dbReference>